<evidence type="ECO:0000313" key="1">
    <source>
        <dbReference type="EMBL" id="OKP85207.1"/>
    </source>
</evidence>
<keyword evidence="2" id="KW-1185">Reference proteome</keyword>
<comment type="caution">
    <text evidence="1">The sequence shown here is derived from an EMBL/GenBank/DDBJ whole genome shotgun (WGS) entry which is preliminary data.</text>
</comment>
<protein>
    <submittedName>
        <fullName evidence="1">ADP-ribosylation/crystallin J1</fullName>
    </submittedName>
</protein>
<dbReference type="Proteomes" id="UP000186058">
    <property type="component" value="Unassembled WGS sequence"/>
</dbReference>
<organism evidence="1 2">
    <name type="scientific">Paenibacillus helianthi</name>
    <dbReference type="NCBI Taxonomy" id="1349432"/>
    <lineage>
        <taxon>Bacteria</taxon>
        <taxon>Bacillati</taxon>
        <taxon>Bacillota</taxon>
        <taxon>Bacilli</taxon>
        <taxon>Bacillales</taxon>
        <taxon>Paenibacillaceae</taxon>
        <taxon>Paenibacillus</taxon>
    </lineage>
</organism>
<evidence type="ECO:0000313" key="2">
    <source>
        <dbReference type="Proteomes" id="UP000186058"/>
    </source>
</evidence>
<reference evidence="1 2" key="1">
    <citation type="submission" date="2016-03" db="EMBL/GenBank/DDBJ databases">
        <authorList>
            <person name="Sant'Anna F.H."/>
            <person name="Ambrosini A."/>
            <person name="Souza R."/>
            <person name="Bach E."/>
            <person name="Fernandes G."/>
            <person name="Balsanelli E."/>
            <person name="Baura V.A."/>
            <person name="Souza E.M."/>
            <person name="Passaglia L."/>
        </authorList>
    </citation>
    <scope>NUCLEOTIDE SEQUENCE [LARGE SCALE GENOMIC DNA]</scope>
    <source>
        <strain evidence="1 2">P26E</strain>
    </source>
</reference>
<proteinExistence type="predicted"/>
<dbReference type="RefSeq" id="WP_074108072.1">
    <property type="nucleotide sequence ID" value="NZ_LVWI01000047.1"/>
</dbReference>
<accession>A0ABX3ENF2</accession>
<dbReference type="EMBL" id="LVWI01000047">
    <property type="protein sequence ID" value="OKP85207.1"/>
    <property type="molecule type" value="Genomic_DNA"/>
</dbReference>
<sequence>MKTLYRPVGLTEMKLILDLHLGGFPPRLPEQPIFYPVLNKPYADQIAREWNTKDLFSGYAGFVTEFDVASPYIDQYEEHVVGARHHLELWIPAEEMDEFNHQIVGPIRVVDIYYGTDYVGLIPGGICF</sequence>
<gene>
    <name evidence="1" type="ORF">A3844_17240</name>
</gene>
<name>A0ABX3ENF2_9BACL</name>